<evidence type="ECO:0000256" key="2">
    <source>
        <dbReference type="ARBA" id="ARBA00022729"/>
    </source>
</evidence>
<comment type="caution">
    <text evidence="6">The sequence shown here is derived from an EMBL/GenBank/DDBJ whole genome shotgun (WGS) entry which is preliminary data.</text>
</comment>
<organism evidence="6 7">
    <name type="scientific">Paenibacillus flagellatus</name>
    <dbReference type="NCBI Taxonomy" id="2211139"/>
    <lineage>
        <taxon>Bacteria</taxon>
        <taxon>Bacillati</taxon>
        <taxon>Bacillota</taxon>
        <taxon>Bacilli</taxon>
        <taxon>Bacillales</taxon>
        <taxon>Paenibacillaceae</taxon>
        <taxon>Paenibacillus</taxon>
    </lineage>
</organism>
<feature type="domain" description="4-O-methyl-glucuronoyl methylesterase-like" evidence="5">
    <location>
        <begin position="170"/>
        <end position="320"/>
    </location>
</feature>
<dbReference type="RefSeq" id="WP_110840889.1">
    <property type="nucleotide sequence ID" value="NZ_QJVJ01000006.1"/>
</dbReference>
<dbReference type="Pfam" id="PF22244">
    <property type="entry name" value="GCE_fung"/>
    <property type="match status" value="1"/>
</dbReference>
<name>A0A2V5K7E6_9BACL</name>
<dbReference type="InterPro" id="IPR050261">
    <property type="entry name" value="FrsA_esterase"/>
</dbReference>
<dbReference type="AlphaFoldDB" id="A0A2V5K7E6"/>
<dbReference type="Gene3D" id="3.40.50.1820">
    <property type="entry name" value="alpha/beta hydrolase"/>
    <property type="match status" value="1"/>
</dbReference>
<dbReference type="EMBL" id="QJVJ01000006">
    <property type="protein sequence ID" value="PYI53904.1"/>
    <property type="molecule type" value="Genomic_DNA"/>
</dbReference>
<keyword evidence="1" id="KW-0719">Serine esterase</keyword>
<evidence type="ECO:0000313" key="6">
    <source>
        <dbReference type="EMBL" id="PYI53904.1"/>
    </source>
</evidence>
<accession>A0A2V5K7E6</accession>
<keyword evidence="7" id="KW-1185">Reference proteome</keyword>
<reference evidence="6 7" key="1">
    <citation type="submission" date="2018-05" db="EMBL/GenBank/DDBJ databases">
        <title>Paenibacillus flagellatus sp. nov., isolated from selenium mineral soil.</title>
        <authorList>
            <person name="Dai X."/>
        </authorList>
    </citation>
    <scope>NUCLEOTIDE SEQUENCE [LARGE SCALE GENOMIC DNA]</scope>
    <source>
        <strain evidence="6 7">DXL2</strain>
    </source>
</reference>
<dbReference type="PANTHER" id="PTHR22946:SF9">
    <property type="entry name" value="POLYKETIDE TRANSFERASE AF380"/>
    <property type="match status" value="1"/>
</dbReference>
<dbReference type="SUPFAM" id="SSF53474">
    <property type="entry name" value="alpha/beta-Hydrolases"/>
    <property type="match status" value="1"/>
</dbReference>
<keyword evidence="2" id="KW-0732">Signal</keyword>
<evidence type="ECO:0000259" key="5">
    <source>
        <dbReference type="Pfam" id="PF22244"/>
    </source>
</evidence>
<keyword evidence="3" id="KW-0378">Hydrolase</keyword>
<dbReference type="InterPro" id="IPR029058">
    <property type="entry name" value="AB_hydrolase_fold"/>
</dbReference>
<dbReference type="OrthoDB" id="9809261at2"/>
<feature type="region of interest" description="Disordered" evidence="4">
    <location>
        <begin position="1"/>
        <end position="21"/>
    </location>
</feature>
<gene>
    <name evidence="6" type="ORF">DLM86_15230</name>
</gene>
<evidence type="ECO:0000313" key="7">
    <source>
        <dbReference type="Proteomes" id="UP000247476"/>
    </source>
</evidence>
<dbReference type="Proteomes" id="UP000247476">
    <property type="component" value="Unassembled WGS sequence"/>
</dbReference>
<evidence type="ECO:0000256" key="4">
    <source>
        <dbReference type="SAM" id="MobiDB-lite"/>
    </source>
</evidence>
<dbReference type="PANTHER" id="PTHR22946">
    <property type="entry name" value="DIENELACTONE HYDROLASE DOMAIN-CONTAINING PROTEIN-RELATED"/>
    <property type="match status" value="1"/>
</dbReference>
<evidence type="ECO:0000256" key="1">
    <source>
        <dbReference type="ARBA" id="ARBA00022487"/>
    </source>
</evidence>
<dbReference type="GO" id="GO:0052689">
    <property type="term" value="F:carboxylic ester hydrolase activity"/>
    <property type="evidence" value="ECO:0007669"/>
    <property type="project" value="UniProtKB-KW"/>
</dbReference>
<evidence type="ECO:0000256" key="3">
    <source>
        <dbReference type="ARBA" id="ARBA00022801"/>
    </source>
</evidence>
<proteinExistence type="predicted"/>
<sequence length="371" mass="41113">MTLEQRSLPDPLLGSDGRKVTTEEQWRSVRRPDILRLFRDYVYGREPVGRPEHIGFHVEKEDGFMEGAAIRKRVEIRFEGPGGAGAFRLLLFLPAKAAKPVPVFLLINNRGRAVADAERASSSPFWPAELIVSRGYAAALFHTEELDPDRDDGFADGVHGLFDPVEKPRSPHAWGTIAAWAWGACRAMDYLETDPDIDPRRVAVVGHSRGGKTALWAGAIDPRFAMVVSNNSGCTGAALSRGKRGETIRDINARFPHWFCETYKSFDGRENELPVDQHMLLSLIAPRALYVSSATEDLWADPESEFLSLIAAEPVYRLFGSEGLGTASLPPADTPVFGSGVGYHIRTGKHDMGLSDWRHFIDFADRAMRAQ</sequence>
<protein>
    <submittedName>
        <fullName evidence="6">Acetylxylan esterase</fullName>
    </submittedName>
</protein>
<dbReference type="InterPro" id="IPR054579">
    <property type="entry name" value="GCE-like_dom"/>
</dbReference>